<gene>
    <name evidence="2" type="ORF">VTK73DRAFT_2166</name>
</gene>
<keyword evidence="3" id="KW-1185">Reference proteome</keyword>
<keyword evidence="1" id="KW-0812">Transmembrane</keyword>
<keyword evidence="1" id="KW-0472">Membrane</keyword>
<dbReference type="EMBL" id="JAZHXJ010000159">
    <property type="protein sequence ID" value="KAL1871298.1"/>
    <property type="molecule type" value="Genomic_DNA"/>
</dbReference>
<reference evidence="2 3" key="1">
    <citation type="journal article" date="2024" name="Commun. Biol.">
        <title>Comparative genomic analysis of thermophilic fungi reveals convergent evolutionary adaptations and gene losses.</title>
        <authorList>
            <person name="Steindorff A.S."/>
            <person name="Aguilar-Pontes M.V."/>
            <person name="Robinson A.J."/>
            <person name="Andreopoulos B."/>
            <person name="LaButti K."/>
            <person name="Kuo A."/>
            <person name="Mondo S."/>
            <person name="Riley R."/>
            <person name="Otillar R."/>
            <person name="Haridas S."/>
            <person name="Lipzen A."/>
            <person name="Grimwood J."/>
            <person name="Schmutz J."/>
            <person name="Clum A."/>
            <person name="Reid I.D."/>
            <person name="Moisan M.C."/>
            <person name="Butler G."/>
            <person name="Nguyen T.T.M."/>
            <person name="Dewar K."/>
            <person name="Conant G."/>
            <person name="Drula E."/>
            <person name="Henrissat B."/>
            <person name="Hansel C."/>
            <person name="Singer S."/>
            <person name="Hutchinson M.I."/>
            <person name="de Vries R.P."/>
            <person name="Natvig D.O."/>
            <person name="Powell A.J."/>
            <person name="Tsang A."/>
            <person name="Grigoriev I.V."/>
        </authorList>
    </citation>
    <scope>NUCLEOTIDE SEQUENCE [LARGE SCALE GENOMIC DNA]</scope>
    <source>
        <strain evidence="2 3">ATCC 24622</strain>
    </source>
</reference>
<protein>
    <submittedName>
        <fullName evidence="2">Uncharacterized protein</fullName>
    </submittedName>
</protein>
<organism evidence="2 3">
    <name type="scientific">Phialemonium thermophilum</name>
    <dbReference type="NCBI Taxonomy" id="223376"/>
    <lineage>
        <taxon>Eukaryota</taxon>
        <taxon>Fungi</taxon>
        <taxon>Dikarya</taxon>
        <taxon>Ascomycota</taxon>
        <taxon>Pezizomycotina</taxon>
        <taxon>Sordariomycetes</taxon>
        <taxon>Sordariomycetidae</taxon>
        <taxon>Cephalothecales</taxon>
        <taxon>Cephalothecaceae</taxon>
        <taxon>Phialemonium</taxon>
    </lineage>
</organism>
<sequence>MEAAVTQSGIGWGVTNWTRARPVSVRRTRVHEGRSLVIFTAALLLLGLSANALLGFALVASSLYFTFRFTYPFTSSFLGRNYLPPLCKPAASAPEIVGQSAEAVQWMYGSVYIRPIFRYFIFTVLSHGGGVRSGRGVCYVQWARQPGQRFLFDTIRFLPAAASRTDK</sequence>
<feature type="transmembrane region" description="Helical" evidence="1">
    <location>
        <begin position="36"/>
        <end position="65"/>
    </location>
</feature>
<dbReference type="Proteomes" id="UP001586593">
    <property type="component" value="Unassembled WGS sequence"/>
</dbReference>
<proteinExistence type="predicted"/>
<evidence type="ECO:0000256" key="1">
    <source>
        <dbReference type="SAM" id="Phobius"/>
    </source>
</evidence>
<name>A0ABR3X5V8_9PEZI</name>
<evidence type="ECO:0000313" key="2">
    <source>
        <dbReference type="EMBL" id="KAL1871298.1"/>
    </source>
</evidence>
<keyword evidence="1" id="KW-1133">Transmembrane helix</keyword>
<accession>A0ABR3X5V8</accession>
<comment type="caution">
    <text evidence="2">The sequence shown here is derived from an EMBL/GenBank/DDBJ whole genome shotgun (WGS) entry which is preliminary data.</text>
</comment>
<evidence type="ECO:0000313" key="3">
    <source>
        <dbReference type="Proteomes" id="UP001586593"/>
    </source>
</evidence>